<dbReference type="OrthoDB" id="5144338at2"/>
<dbReference type="EMBL" id="CP001819">
    <property type="protein sequence ID" value="ACZ23550.1"/>
    <property type="molecule type" value="Genomic_DNA"/>
</dbReference>
<gene>
    <name evidence="1" type="ordered locus">Sked_36640</name>
</gene>
<dbReference type="SUPFAM" id="SSF46785">
    <property type="entry name" value="Winged helix' DNA-binding domain"/>
    <property type="match status" value="1"/>
</dbReference>
<evidence type="ECO:0000313" key="2">
    <source>
        <dbReference type="Proteomes" id="UP000000322"/>
    </source>
</evidence>
<proteinExistence type="predicted"/>
<name>D1BG33_SANKS</name>
<dbReference type="KEGG" id="ske:Sked_36640"/>
<dbReference type="STRING" id="446469.Sked_36640"/>
<sequence length="199" mass="21062">MSTPIVTGPSDPLVTPVTGPGVTGAELAVLARRELVSTPVGDLDTAVEVLERLNKLQVLGTFLQRGMEAMTSLRSSQFMILKAIEGDVDHPRHIGRKVGMETGAVELTLVSLRDKGLVTTRSDRDHIVGSALTDPGRAILTQAEAMQIRATDALLQRADPGDVAEVLDLLDRAVDRVHTIIGLRPEDEDLAAGAGATGC</sequence>
<dbReference type="Gene3D" id="1.10.10.10">
    <property type="entry name" value="Winged helix-like DNA-binding domain superfamily/Winged helix DNA-binding domain"/>
    <property type="match status" value="1"/>
</dbReference>
<dbReference type="AlphaFoldDB" id="D1BG33"/>
<dbReference type="Proteomes" id="UP000000322">
    <property type="component" value="Chromosome"/>
</dbReference>
<dbReference type="HOGENOM" id="CLU_1371384_0_0_11"/>
<reference evidence="1 2" key="1">
    <citation type="journal article" date="2009" name="Stand. Genomic Sci.">
        <title>Complete genome sequence of Sanguibacter keddieii type strain (ST-74).</title>
        <authorList>
            <person name="Ivanova N."/>
            <person name="Sikorski J."/>
            <person name="Sims D."/>
            <person name="Brettin T."/>
            <person name="Detter J.C."/>
            <person name="Han C."/>
            <person name="Lapidus A."/>
            <person name="Copeland A."/>
            <person name="Glavina Del Rio T."/>
            <person name="Nolan M."/>
            <person name="Chen F."/>
            <person name="Lucas S."/>
            <person name="Tice H."/>
            <person name="Cheng J.F."/>
            <person name="Bruce D."/>
            <person name="Goodwin L."/>
            <person name="Pitluck S."/>
            <person name="Pati A."/>
            <person name="Mavromatis K."/>
            <person name="Chen A."/>
            <person name="Palaniappan K."/>
            <person name="D'haeseleer P."/>
            <person name="Chain P."/>
            <person name="Bristow J."/>
            <person name="Eisen J.A."/>
            <person name="Markowitz V."/>
            <person name="Hugenholtz P."/>
            <person name="Goker M."/>
            <person name="Pukall R."/>
            <person name="Klenk H.P."/>
            <person name="Kyrpides N.C."/>
        </authorList>
    </citation>
    <scope>NUCLEOTIDE SEQUENCE [LARGE SCALE GENOMIC DNA]</scope>
    <source>
        <strain evidence="2">ATCC 51767 / DSM 10542 / NCFB 3025 / ST-74</strain>
    </source>
</reference>
<dbReference type="RefSeq" id="WP_012868618.1">
    <property type="nucleotide sequence ID" value="NC_013521.1"/>
</dbReference>
<evidence type="ECO:0000313" key="1">
    <source>
        <dbReference type="EMBL" id="ACZ23550.1"/>
    </source>
</evidence>
<accession>D1BG33</accession>
<dbReference type="InterPro" id="IPR036388">
    <property type="entry name" value="WH-like_DNA-bd_sf"/>
</dbReference>
<dbReference type="eggNOG" id="COG1846">
    <property type="taxonomic scope" value="Bacteria"/>
</dbReference>
<protein>
    <submittedName>
        <fullName evidence="1">Uncharacterized protein</fullName>
    </submittedName>
</protein>
<organism evidence="1 2">
    <name type="scientific">Sanguibacter keddieii (strain ATCC 51767 / DSM 10542 / NCFB 3025 / ST-74)</name>
    <dbReference type="NCBI Taxonomy" id="446469"/>
    <lineage>
        <taxon>Bacteria</taxon>
        <taxon>Bacillati</taxon>
        <taxon>Actinomycetota</taxon>
        <taxon>Actinomycetes</taxon>
        <taxon>Micrococcales</taxon>
        <taxon>Sanguibacteraceae</taxon>
        <taxon>Sanguibacter</taxon>
    </lineage>
</organism>
<dbReference type="InterPro" id="IPR036390">
    <property type="entry name" value="WH_DNA-bd_sf"/>
</dbReference>
<keyword evidence="2" id="KW-1185">Reference proteome</keyword>